<dbReference type="Pfam" id="PF03466">
    <property type="entry name" value="LysR_substrate"/>
    <property type="match status" value="1"/>
</dbReference>
<keyword evidence="2" id="KW-0805">Transcription regulation</keyword>
<dbReference type="RefSeq" id="WP_160794835.1">
    <property type="nucleotide sequence ID" value="NZ_WSSB01000002.1"/>
</dbReference>
<dbReference type="Pfam" id="PF00126">
    <property type="entry name" value="HTH_1"/>
    <property type="match status" value="1"/>
</dbReference>
<organism evidence="7 8">
    <name type="scientific">Craterilacuibacter sinensis</name>
    <dbReference type="NCBI Taxonomy" id="2686017"/>
    <lineage>
        <taxon>Bacteria</taxon>
        <taxon>Pseudomonadati</taxon>
        <taxon>Pseudomonadota</taxon>
        <taxon>Betaproteobacteria</taxon>
        <taxon>Neisseriales</taxon>
        <taxon>Neisseriaceae</taxon>
        <taxon>Craterilacuibacter</taxon>
    </lineage>
</organism>
<feature type="domain" description="HTH lysR-type" evidence="6">
    <location>
        <begin position="1"/>
        <end position="58"/>
    </location>
</feature>
<dbReference type="InterPro" id="IPR036388">
    <property type="entry name" value="WH-like_DNA-bd_sf"/>
</dbReference>
<evidence type="ECO:0000313" key="7">
    <source>
        <dbReference type="EMBL" id="MXR36018.1"/>
    </source>
</evidence>
<evidence type="ECO:0000259" key="6">
    <source>
        <dbReference type="PROSITE" id="PS50931"/>
    </source>
</evidence>
<dbReference type="PROSITE" id="PS50931">
    <property type="entry name" value="HTH_LYSR"/>
    <property type="match status" value="1"/>
</dbReference>
<proteinExistence type="inferred from homology"/>
<dbReference type="InterPro" id="IPR000847">
    <property type="entry name" value="LysR_HTH_N"/>
</dbReference>
<keyword evidence="8" id="KW-1185">Reference proteome</keyword>
<evidence type="ECO:0000256" key="3">
    <source>
        <dbReference type="ARBA" id="ARBA00023125"/>
    </source>
</evidence>
<dbReference type="SUPFAM" id="SSF53850">
    <property type="entry name" value="Periplasmic binding protein-like II"/>
    <property type="match status" value="1"/>
</dbReference>
<evidence type="ECO:0000256" key="4">
    <source>
        <dbReference type="ARBA" id="ARBA00023159"/>
    </source>
</evidence>
<comment type="similarity">
    <text evidence="1">Belongs to the LysR transcriptional regulatory family.</text>
</comment>
<dbReference type="Gene3D" id="3.40.190.10">
    <property type="entry name" value="Periplasmic binding protein-like II"/>
    <property type="match status" value="2"/>
</dbReference>
<dbReference type="GO" id="GO:0032993">
    <property type="term" value="C:protein-DNA complex"/>
    <property type="evidence" value="ECO:0007669"/>
    <property type="project" value="TreeGrafter"/>
</dbReference>
<dbReference type="Proteomes" id="UP000467214">
    <property type="component" value="Unassembled WGS sequence"/>
</dbReference>
<accession>A0A845BLA9</accession>
<keyword evidence="4" id="KW-0010">Activator</keyword>
<reference evidence="7 8" key="1">
    <citation type="submission" date="2019-12" db="EMBL/GenBank/DDBJ databases">
        <title>Neisseriaceae gen. nov. sp. Genome sequencing and assembly.</title>
        <authorList>
            <person name="Liu Z."/>
            <person name="Li A."/>
        </authorList>
    </citation>
    <scope>NUCLEOTIDE SEQUENCE [LARGE SCALE GENOMIC DNA]</scope>
    <source>
        <strain evidence="7 8">B2N2-7</strain>
    </source>
</reference>
<protein>
    <submittedName>
        <fullName evidence="7">LysR family transcriptional regulator</fullName>
    </submittedName>
</protein>
<dbReference type="EMBL" id="WSSB01000002">
    <property type="protein sequence ID" value="MXR36018.1"/>
    <property type="molecule type" value="Genomic_DNA"/>
</dbReference>
<dbReference type="PRINTS" id="PR00039">
    <property type="entry name" value="HTHLYSR"/>
</dbReference>
<name>A0A845BLA9_9NEIS</name>
<dbReference type="CDD" id="cd05466">
    <property type="entry name" value="PBP2_LTTR_substrate"/>
    <property type="match status" value="1"/>
</dbReference>
<gene>
    <name evidence="7" type="ORF">GQF02_03385</name>
</gene>
<dbReference type="AlphaFoldDB" id="A0A845BLA9"/>
<evidence type="ECO:0000256" key="1">
    <source>
        <dbReference type="ARBA" id="ARBA00009437"/>
    </source>
</evidence>
<dbReference type="GO" id="GO:0003700">
    <property type="term" value="F:DNA-binding transcription factor activity"/>
    <property type="evidence" value="ECO:0007669"/>
    <property type="project" value="InterPro"/>
</dbReference>
<dbReference type="Gene3D" id="1.10.10.10">
    <property type="entry name" value="Winged helix-like DNA-binding domain superfamily/Winged helix DNA-binding domain"/>
    <property type="match status" value="1"/>
</dbReference>
<sequence length="266" mass="28635">MDIRQLRAFVAVFEERNITQAADRLAVTQPTLSATLRQLEAELGTLLFKRLPRGVEASDAARRLFPQAKKLIADAEALSASFKQGEAGQELALGIAADLGDSQVDRVLRAALETAGIVLTLEEGCSGDLRLACETLRCEDELFLPLAEENFVLALPTGHVRSGKDVTPQELKQETWVMCPAHDSQQRLLALLGSYAPAHPMRAGSLRLAAQLVASGAGIAWLPASLAEKLDTAQLAAAPYRRRIGLCYVPDALHKPAVAALLRQLA</sequence>
<dbReference type="PANTHER" id="PTHR30346">
    <property type="entry name" value="TRANSCRIPTIONAL DUAL REGULATOR HCAR-RELATED"/>
    <property type="match status" value="1"/>
</dbReference>
<keyword evidence="5" id="KW-0804">Transcription</keyword>
<dbReference type="InterPro" id="IPR005119">
    <property type="entry name" value="LysR_subst-bd"/>
</dbReference>
<dbReference type="InterPro" id="IPR036390">
    <property type="entry name" value="WH_DNA-bd_sf"/>
</dbReference>
<evidence type="ECO:0000256" key="2">
    <source>
        <dbReference type="ARBA" id="ARBA00023015"/>
    </source>
</evidence>
<dbReference type="FunFam" id="1.10.10.10:FF:000001">
    <property type="entry name" value="LysR family transcriptional regulator"/>
    <property type="match status" value="1"/>
</dbReference>
<dbReference type="GO" id="GO:0003677">
    <property type="term" value="F:DNA binding"/>
    <property type="evidence" value="ECO:0007669"/>
    <property type="project" value="UniProtKB-KW"/>
</dbReference>
<keyword evidence="3" id="KW-0238">DNA-binding</keyword>
<evidence type="ECO:0000256" key="5">
    <source>
        <dbReference type="ARBA" id="ARBA00023163"/>
    </source>
</evidence>
<dbReference type="PANTHER" id="PTHR30346:SF26">
    <property type="entry name" value="HYDROGEN PEROXIDE-INDUCIBLE GENES ACTIVATOR"/>
    <property type="match status" value="1"/>
</dbReference>
<comment type="caution">
    <text evidence="7">The sequence shown here is derived from an EMBL/GenBank/DDBJ whole genome shotgun (WGS) entry which is preliminary data.</text>
</comment>
<evidence type="ECO:0000313" key="8">
    <source>
        <dbReference type="Proteomes" id="UP000467214"/>
    </source>
</evidence>
<dbReference type="SUPFAM" id="SSF46785">
    <property type="entry name" value="Winged helix' DNA-binding domain"/>
    <property type="match status" value="1"/>
</dbReference>